<name>A0A0G3H0C9_9CORY</name>
<accession>A0A0G3H0C9</accession>
<organism evidence="14 15">
    <name type="scientific">Corynebacterium mustelae</name>
    <dbReference type="NCBI Taxonomy" id="571915"/>
    <lineage>
        <taxon>Bacteria</taxon>
        <taxon>Bacillati</taxon>
        <taxon>Actinomycetota</taxon>
        <taxon>Actinomycetes</taxon>
        <taxon>Mycobacteriales</taxon>
        <taxon>Corynebacteriaceae</taxon>
        <taxon>Corynebacterium</taxon>
    </lineage>
</organism>
<dbReference type="AlphaFoldDB" id="A0A0G3H0C9"/>
<dbReference type="PATRIC" id="fig|571915.4.peg.2741"/>
<feature type="domain" description="ABC transporter" evidence="12">
    <location>
        <begin position="331"/>
        <end position="562"/>
    </location>
</feature>
<feature type="transmembrane region" description="Helical" evidence="11">
    <location>
        <begin position="20"/>
        <end position="47"/>
    </location>
</feature>
<feature type="transmembrane region" description="Helical" evidence="11">
    <location>
        <begin position="267"/>
        <end position="291"/>
    </location>
</feature>
<evidence type="ECO:0000256" key="4">
    <source>
        <dbReference type="ARBA" id="ARBA00022741"/>
    </source>
</evidence>
<dbReference type="GO" id="GO:0140359">
    <property type="term" value="F:ABC-type transporter activity"/>
    <property type="evidence" value="ECO:0007669"/>
    <property type="project" value="InterPro"/>
</dbReference>
<keyword evidence="8 11" id="KW-0472">Membrane</keyword>
<feature type="region of interest" description="Disordered" evidence="10">
    <location>
        <begin position="309"/>
        <end position="331"/>
    </location>
</feature>
<feature type="transmembrane region" description="Helical" evidence="11">
    <location>
        <begin position="240"/>
        <end position="261"/>
    </location>
</feature>
<protein>
    <submittedName>
        <fullName evidence="14">ABC-type multidrug transport system, ATPase and permease component</fullName>
        <ecNumber evidence="14">3.6.3.-</ecNumber>
    </submittedName>
</protein>
<dbReference type="PANTHER" id="PTHR24221:SF654">
    <property type="entry name" value="ATP-BINDING CASSETTE SUB-FAMILY B MEMBER 6"/>
    <property type="match status" value="1"/>
</dbReference>
<keyword evidence="6" id="KW-1278">Translocase</keyword>
<feature type="transmembrane region" description="Helical" evidence="11">
    <location>
        <begin position="152"/>
        <end position="173"/>
    </location>
</feature>
<keyword evidence="15" id="KW-1185">Reference proteome</keyword>
<evidence type="ECO:0000256" key="5">
    <source>
        <dbReference type="ARBA" id="ARBA00022840"/>
    </source>
</evidence>
<evidence type="ECO:0000256" key="9">
    <source>
        <dbReference type="ARBA" id="ARBA00023455"/>
    </source>
</evidence>
<dbReference type="GO" id="GO:0016887">
    <property type="term" value="F:ATP hydrolysis activity"/>
    <property type="evidence" value="ECO:0007669"/>
    <property type="project" value="InterPro"/>
</dbReference>
<dbReference type="Proteomes" id="UP000035199">
    <property type="component" value="Chromosome"/>
</dbReference>
<dbReference type="Gene3D" id="1.20.1560.10">
    <property type="entry name" value="ABC transporter type 1, transmembrane domain"/>
    <property type="match status" value="1"/>
</dbReference>
<dbReference type="InterPro" id="IPR036640">
    <property type="entry name" value="ABC1_TM_sf"/>
</dbReference>
<evidence type="ECO:0000256" key="2">
    <source>
        <dbReference type="ARBA" id="ARBA00022519"/>
    </source>
</evidence>
<keyword evidence="2" id="KW-0997">Cell inner membrane</keyword>
<dbReference type="SUPFAM" id="SSF90123">
    <property type="entry name" value="ABC transporter transmembrane region"/>
    <property type="match status" value="1"/>
</dbReference>
<feature type="compositionally biased region" description="Basic and acidic residues" evidence="10">
    <location>
        <begin position="309"/>
        <end position="319"/>
    </location>
</feature>
<dbReference type="EC" id="3.6.3.-" evidence="14"/>
<evidence type="ECO:0000259" key="13">
    <source>
        <dbReference type="PROSITE" id="PS50929"/>
    </source>
</evidence>
<dbReference type="Pfam" id="PF00005">
    <property type="entry name" value="ABC_tran"/>
    <property type="match status" value="1"/>
</dbReference>
<dbReference type="PANTHER" id="PTHR24221">
    <property type="entry name" value="ATP-BINDING CASSETTE SUB-FAMILY B"/>
    <property type="match status" value="1"/>
</dbReference>
<reference evidence="15" key="2">
    <citation type="submission" date="2015-05" db="EMBL/GenBank/DDBJ databases">
        <title>Complete genome sequence of Corynebacterium mustelae DSM 45274, isolated from various tissues of a male ferret with lethal sepsis.</title>
        <authorList>
            <person name="Ruckert C."/>
            <person name="Albersmeier A."/>
            <person name="Winkler A."/>
            <person name="Tauch A."/>
        </authorList>
    </citation>
    <scope>NUCLEOTIDE SEQUENCE [LARGE SCALE GENOMIC DNA]</scope>
    <source>
        <strain evidence="15">DSM 45274</strain>
    </source>
</reference>
<reference evidence="14 15" key="1">
    <citation type="journal article" date="2015" name="Genome Announc.">
        <title>Complete Genome Sequence of the Type Strain Corynebacterium mustelae DSM 45274, Isolated from Various Tissues of a Male Ferret with Lethal Sepsis.</title>
        <authorList>
            <person name="Ruckert C."/>
            <person name="Eimer J."/>
            <person name="Winkler A."/>
            <person name="Tauch A."/>
        </authorList>
    </citation>
    <scope>NUCLEOTIDE SEQUENCE [LARGE SCALE GENOMIC DNA]</scope>
    <source>
        <strain evidence="14 15">DSM 45274</strain>
    </source>
</reference>
<dbReference type="PROSITE" id="PS50893">
    <property type="entry name" value="ABC_TRANSPORTER_2"/>
    <property type="match status" value="1"/>
</dbReference>
<dbReference type="EMBL" id="CP011542">
    <property type="protein sequence ID" value="AKK06856.1"/>
    <property type="molecule type" value="Genomic_DNA"/>
</dbReference>
<evidence type="ECO:0000313" key="14">
    <source>
        <dbReference type="EMBL" id="AKK06856.1"/>
    </source>
</evidence>
<dbReference type="CDD" id="cd03228">
    <property type="entry name" value="ABCC_MRP_Like"/>
    <property type="match status" value="1"/>
</dbReference>
<evidence type="ECO:0000256" key="3">
    <source>
        <dbReference type="ARBA" id="ARBA00022692"/>
    </source>
</evidence>
<proteinExistence type="inferred from homology"/>
<keyword evidence="3 11" id="KW-0812">Transmembrane</keyword>
<dbReference type="GO" id="GO:0005524">
    <property type="term" value="F:ATP binding"/>
    <property type="evidence" value="ECO:0007669"/>
    <property type="project" value="UniProtKB-KW"/>
</dbReference>
<evidence type="ECO:0000313" key="15">
    <source>
        <dbReference type="Proteomes" id="UP000035199"/>
    </source>
</evidence>
<dbReference type="STRING" id="571915.CMUST_12785"/>
<dbReference type="InterPro" id="IPR027417">
    <property type="entry name" value="P-loop_NTPase"/>
</dbReference>
<keyword evidence="7 11" id="KW-1133">Transmembrane helix</keyword>
<dbReference type="SUPFAM" id="SSF52540">
    <property type="entry name" value="P-loop containing nucleoside triphosphate hydrolases"/>
    <property type="match status" value="1"/>
</dbReference>
<evidence type="ECO:0000256" key="7">
    <source>
        <dbReference type="ARBA" id="ARBA00022989"/>
    </source>
</evidence>
<evidence type="ECO:0000256" key="10">
    <source>
        <dbReference type="SAM" id="MobiDB-lite"/>
    </source>
</evidence>
<dbReference type="Gene3D" id="3.40.50.300">
    <property type="entry name" value="P-loop containing nucleotide triphosphate hydrolases"/>
    <property type="match status" value="1"/>
</dbReference>
<dbReference type="InterPro" id="IPR017871">
    <property type="entry name" value="ABC_transporter-like_CS"/>
</dbReference>
<feature type="transmembrane region" description="Helical" evidence="11">
    <location>
        <begin position="124"/>
        <end position="146"/>
    </location>
</feature>
<keyword evidence="2" id="KW-1003">Cell membrane</keyword>
<dbReference type="PROSITE" id="PS00211">
    <property type="entry name" value="ABC_TRANSPORTER_1"/>
    <property type="match status" value="1"/>
</dbReference>
<sequence>MLKDFTVITGTAGRRYRMLFIGLTLLSAALQAAAVMMLVPVLSALFSSNPASAWPWLSVQVVAVAAVWVIDSLAMRAGLRLGLMIMQEIEDSGVDAIRHLDPSDLHGTRASKIRDLVSTAGSESVSAVVLLIAPIVHSLVFVPLLSLMLLVIAWQLAAVAVLGGLLLATAFILGRRAIDRADRAYADSSRELDDRALDFAWAQPTLRSTGVAGSALDNVLRASRKRGLQLLVWQIPGDTLFSIALQLILLGFGGVTGWLYLDGALSGAAAAAMVVVLLRVVETVGSLSLLATPMASISRRLDEVRTLVEQRNTRGDSEKPPTTSNDEPPAVGVNGVSFSYPDGTCALDRVDLTVPAGSFTVIVGGSGSGKSTLLDILAGLREPTVGEVRWNNVPTSALLRRAGTSMMFQTTDLRPGTLRDNVMPGSGPDEAPLLASIAKQAQLTEVLAGLPDGWDSRIGEGGGTLSGGERQRVGLARALAKPAGLLLVDEATSALDAITEHSVVDALGELRGKRTIIAVTHRPAMIQLADTVVVLDNATIAEHGSVDDLLARGGMFADLWDRWRAVEKWQVRS</sequence>
<keyword evidence="4" id="KW-0547">Nucleotide-binding</keyword>
<dbReference type="OrthoDB" id="9806127at2"/>
<dbReference type="InterPro" id="IPR003439">
    <property type="entry name" value="ABC_transporter-like_ATP-bd"/>
</dbReference>
<dbReference type="KEGG" id="cmv:CMUST_12785"/>
<comment type="subcellular location">
    <subcellularLocation>
        <location evidence="1">Cell inner membrane</location>
        <topology evidence="1">Multi-pass membrane protein</topology>
    </subcellularLocation>
</comment>
<dbReference type="InterPro" id="IPR039421">
    <property type="entry name" value="Type_1_exporter"/>
</dbReference>
<evidence type="ECO:0000256" key="1">
    <source>
        <dbReference type="ARBA" id="ARBA00004429"/>
    </source>
</evidence>
<feature type="domain" description="ABC transmembrane type-1" evidence="13">
    <location>
        <begin position="19"/>
        <end position="296"/>
    </location>
</feature>
<feature type="transmembrane region" description="Helical" evidence="11">
    <location>
        <begin position="53"/>
        <end position="74"/>
    </location>
</feature>
<keyword evidence="5" id="KW-0067">ATP-binding</keyword>
<dbReference type="GO" id="GO:0005886">
    <property type="term" value="C:plasma membrane"/>
    <property type="evidence" value="ECO:0007669"/>
    <property type="project" value="UniProtKB-SubCell"/>
</dbReference>
<evidence type="ECO:0000259" key="12">
    <source>
        <dbReference type="PROSITE" id="PS50893"/>
    </source>
</evidence>
<dbReference type="InterPro" id="IPR011527">
    <property type="entry name" value="ABC1_TM_dom"/>
</dbReference>
<evidence type="ECO:0000256" key="11">
    <source>
        <dbReference type="SAM" id="Phobius"/>
    </source>
</evidence>
<gene>
    <name evidence="14" type="ORF">CMUST_12785</name>
</gene>
<dbReference type="RefSeq" id="WP_047262802.1">
    <property type="nucleotide sequence ID" value="NZ_CP011542.1"/>
</dbReference>
<dbReference type="SMART" id="SM00382">
    <property type="entry name" value="AAA"/>
    <property type="match status" value="1"/>
</dbReference>
<evidence type="ECO:0000256" key="6">
    <source>
        <dbReference type="ARBA" id="ARBA00022967"/>
    </source>
</evidence>
<comment type="similarity">
    <text evidence="9">Belongs to the ABC transporter superfamily. Siderophore-Fe(3+) uptake transporter (SIUT) (TC 3.A.1.21) family.</text>
</comment>
<evidence type="ECO:0000256" key="8">
    <source>
        <dbReference type="ARBA" id="ARBA00023136"/>
    </source>
</evidence>
<dbReference type="PROSITE" id="PS50929">
    <property type="entry name" value="ABC_TM1F"/>
    <property type="match status" value="1"/>
</dbReference>
<dbReference type="InterPro" id="IPR003593">
    <property type="entry name" value="AAA+_ATPase"/>
</dbReference>
<keyword evidence="14" id="KW-0378">Hydrolase</keyword>